<keyword evidence="4" id="KW-0963">Cytoplasm</keyword>
<comment type="subcellular location">
    <subcellularLocation>
        <location evidence="4">Cytoplasm</location>
    </subcellularLocation>
</comment>
<dbReference type="Pfam" id="PF03807">
    <property type="entry name" value="F420_oxidored"/>
    <property type="match status" value="1"/>
</dbReference>
<dbReference type="UniPathway" id="UPA00098">
    <property type="reaction ID" value="UER00361"/>
</dbReference>
<dbReference type="RefSeq" id="WP_091681407.1">
    <property type="nucleotide sequence ID" value="NZ_FOSN01000007.1"/>
</dbReference>
<evidence type="ECO:0000259" key="7">
    <source>
        <dbReference type="Pfam" id="PF03807"/>
    </source>
</evidence>
<dbReference type="GO" id="GO:0005737">
    <property type="term" value="C:cytoplasm"/>
    <property type="evidence" value="ECO:0007669"/>
    <property type="project" value="UniProtKB-SubCell"/>
</dbReference>
<reference evidence="9 10" key="1">
    <citation type="submission" date="2016-10" db="EMBL/GenBank/DDBJ databases">
        <authorList>
            <person name="de Groot N.N."/>
        </authorList>
    </citation>
    <scope>NUCLEOTIDE SEQUENCE [LARGE SCALE GENOMIC DNA]</scope>
    <source>
        <strain evidence="9 10">NE2</strain>
    </source>
</reference>
<dbReference type="STRING" id="1612308.SAMN05444581_10728"/>
<dbReference type="Proteomes" id="UP000198755">
    <property type="component" value="Unassembled WGS sequence"/>
</dbReference>
<dbReference type="InterPro" id="IPR036291">
    <property type="entry name" value="NAD(P)-bd_dom_sf"/>
</dbReference>
<evidence type="ECO:0000313" key="9">
    <source>
        <dbReference type="EMBL" id="SFK38274.1"/>
    </source>
</evidence>
<evidence type="ECO:0000256" key="6">
    <source>
        <dbReference type="PIRSR" id="PIRSR000193-1"/>
    </source>
</evidence>
<dbReference type="InterPro" id="IPR028939">
    <property type="entry name" value="P5C_Rdtase_cat_N"/>
</dbReference>
<dbReference type="PIRSF" id="PIRSF000193">
    <property type="entry name" value="Pyrrol-5-carb_rd"/>
    <property type="match status" value="1"/>
</dbReference>
<gene>
    <name evidence="4" type="primary">proC</name>
    <name evidence="9" type="ORF">SAMN05444581_10728</name>
</gene>
<evidence type="ECO:0000256" key="3">
    <source>
        <dbReference type="ARBA" id="ARBA00023002"/>
    </source>
</evidence>
<keyword evidence="3 4" id="KW-0560">Oxidoreductase</keyword>
<dbReference type="SUPFAM" id="SSF48179">
    <property type="entry name" value="6-phosphogluconate dehydrogenase C-terminal domain-like"/>
    <property type="match status" value="1"/>
</dbReference>
<dbReference type="FunFam" id="1.10.3730.10:FF:000001">
    <property type="entry name" value="Pyrroline-5-carboxylate reductase"/>
    <property type="match status" value="1"/>
</dbReference>
<dbReference type="Pfam" id="PF14748">
    <property type="entry name" value="P5CR_dimer"/>
    <property type="match status" value="1"/>
</dbReference>
<dbReference type="PANTHER" id="PTHR11645">
    <property type="entry name" value="PYRROLINE-5-CARBOXYLATE REDUCTASE"/>
    <property type="match status" value="1"/>
</dbReference>
<dbReference type="InterPro" id="IPR000304">
    <property type="entry name" value="Pyrroline-COOH_reductase"/>
</dbReference>
<comment type="similarity">
    <text evidence="1 4">Belongs to the pyrroline-5-carboxylate reductase family.</text>
</comment>
<dbReference type="PANTHER" id="PTHR11645:SF0">
    <property type="entry name" value="PYRROLINE-5-CARBOXYLATE REDUCTASE 3"/>
    <property type="match status" value="1"/>
</dbReference>
<evidence type="ECO:0000256" key="1">
    <source>
        <dbReference type="ARBA" id="ARBA00005525"/>
    </source>
</evidence>
<dbReference type="OrthoDB" id="9805754at2"/>
<feature type="domain" description="Pyrroline-5-carboxylate reductase dimerisation" evidence="8">
    <location>
        <begin position="162"/>
        <end position="267"/>
    </location>
</feature>
<evidence type="ECO:0000259" key="8">
    <source>
        <dbReference type="Pfam" id="PF14748"/>
    </source>
</evidence>
<comment type="pathway">
    <text evidence="4">Amino-acid biosynthesis; L-proline biosynthesis; L-proline from L-glutamate 5-semialdehyde: step 1/1.</text>
</comment>
<accession>A0A1I3Z2K3</accession>
<feature type="domain" description="Pyrroline-5-carboxylate reductase catalytic N-terminal" evidence="7">
    <location>
        <begin position="11"/>
        <end position="98"/>
    </location>
</feature>
<dbReference type="NCBIfam" id="TIGR00112">
    <property type="entry name" value="proC"/>
    <property type="match status" value="1"/>
</dbReference>
<comment type="function">
    <text evidence="4">Catalyzes the reduction of 1-pyrroline-5-carboxylate (PCA) to L-proline.</text>
</comment>
<comment type="catalytic activity">
    <reaction evidence="4">
        <text>L-proline + NAD(+) = (S)-1-pyrroline-5-carboxylate + NADH + 2 H(+)</text>
        <dbReference type="Rhea" id="RHEA:14105"/>
        <dbReference type="ChEBI" id="CHEBI:15378"/>
        <dbReference type="ChEBI" id="CHEBI:17388"/>
        <dbReference type="ChEBI" id="CHEBI:57540"/>
        <dbReference type="ChEBI" id="CHEBI:57945"/>
        <dbReference type="ChEBI" id="CHEBI:60039"/>
        <dbReference type="EC" id="1.5.1.2"/>
    </reaction>
</comment>
<sequence>MAGRFPASLVLAGAGKMGGALLRAWLEKGLEPSRIRVLDPHPSREILDLAASAGFSFAAPDEPPEVLVLAMKPQVLDEAAALAPLAGGNTLVISILAGKTIGDIAARLPSAPAIVRAMPNLPAAIGRGATGAAASEAVTPEGRAMAETLLGAAGHFEWLADESLINAVTAISGSGPAYVFYLTECLSEAGLALGLPADVAARLARASVEGAGELLFRSPLTAPAELRRSVTSPGGTTAAALDVLMAQDGLAPLLERTVRAAKRRAEALSG</sequence>
<dbReference type="HAMAP" id="MF_01925">
    <property type="entry name" value="P5C_reductase"/>
    <property type="match status" value="1"/>
</dbReference>
<evidence type="ECO:0000256" key="2">
    <source>
        <dbReference type="ARBA" id="ARBA00022857"/>
    </source>
</evidence>
<dbReference type="GO" id="GO:0055129">
    <property type="term" value="P:L-proline biosynthetic process"/>
    <property type="evidence" value="ECO:0007669"/>
    <property type="project" value="UniProtKB-UniRule"/>
</dbReference>
<organism evidence="9 10">
    <name type="scientific">Methylocapsa palsarum</name>
    <dbReference type="NCBI Taxonomy" id="1612308"/>
    <lineage>
        <taxon>Bacteria</taxon>
        <taxon>Pseudomonadati</taxon>
        <taxon>Pseudomonadota</taxon>
        <taxon>Alphaproteobacteria</taxon>
        <taxon>Hyphomicrobiales</taxon>
        <taxon>Beijerinckiaceae</taxon>
        <taxon>Methylocapsa</taxon>
    </lineage>
</organism>
<dbReference type="InterPro" id="IPR029036">
    <property type="entry name" value="P5CR_dimer"/>
</dbReference>
<dbReference type="InterPro" id="IPR008927">
    <property type="entry name" value="6-PGluconate_DH-like_C_sf"/>
</dbReference>
<name>A0A1I3Z2K3_9HYPH</name>
<dbReference type="EMBL" id="FOSN01000007">
    <property type="protein sequence ID" value="SFK38274.1"/>
    <property type="molecule type" value="Genomic_DNA"/>
</dbReference>
<dbReference type="Gene3D" id="3.40.50.720">
    <property type="entry name" value="NAD(P)-binding Rossmann-like Domain"/>
    <property type="match status" value="1"/>
</dbReference>
<keyword evidence="4" id="KW-0028">Amino-acid biosynthesis</keyword>
<evidence type="ECO:0000313" key="10">
    <source>
        <dbReference type="Proteomes" id="UP000198755"/>
    </source>
</evidence>
<evidence type="ECO:0000256" key="4">
    <source>
        <dbReference type="HAMAP-Rule" id="MF_01925"/>
    </source>
</evidence>
<protein>
    <recommendedName>
        <fullName evidence="4 5">Pyrroline-5-carboxylate reductase</fullName>
        <shortName evidence="4">P5C reductase</shortName>
        <shortName evidence="4">P5CR</shortName>
        <ecNumber evidence="4 5">1.5.1.2</ecNumber>
    </recommendedName>
    <alternativeName>
        <fullName evidence="4">PCA reductase</fullName>
    </alternativeName>
</protein>
<dbReference type="EC" id="1.5.1.2" evidence="4 5"/>
<evidence type="ECO:0000256" key="5">
    <source>
        <dbReference type="NCBIfam" id="TIGR00112"/>
    </source>
</evidence>
<keyword evidence="4" id="KW-0641">Proline biosynthesis</keyword>
<dbReference type="Gene3D" id="1.10.3730.10">
    <property type="entry name" value="ProC C-terminal domain-like"/>
    <property type="match status" value="1"/>
</dbReference>
<keyword evidence="10" id="KW-1185">Reference proteome</keyword>
<comment type="catalytic activity">
    <reaction evidence="4">
        <text>L-proline + NADP(+) = (S)-1-pyrroline-5-carboxylate + NADPH + 2 H(+)</text>
        <dbReference type="Rhea" id="RHEA:14109"/>
        <dbReference type="ChEBI" id="CHEBI:15378"/>
        <dbReference type="ChEBI" id="CHEBI:17388"/>
        <dbReference type="ChEBI" id="CHEBI:57783"/>
        <dbReference type="ChEBI" id="CHEBI:58349"/>
        <dbReference type="ChEBI" id="CHEBI:60039"/>
        <dbReference type="EC" id="1.5.1.2"/>
    </reaction>
</comment>
<keyword evidence="2 4" id="KW-0521">NADP</keyword>
<proteinExistence type="inferred from homology"/>
<dbReference type="AlphaFoldDB" id="A0A1I3Z2K3"/>
<dbReference type="SUPFAM" id="SSF51735">
    <property type="entry name" value="NAD(P)-binding Rossmann-fold domains"/>
    <property type="match status" value="1"/>
</dbReference>
<dbReference type="GO" id="GO:0004735">
    <property type="term" value="F:pyrroline-5-carboxylate reductase activity"/>
    <property type="evidence" value="ECO:0007669"/>
    <property type="project" value="UniProtKB-UniRule"/>
</dbReference>
<feature type="binding site" evidence="6">
    <location>
        <begin position="70"/>
        <end position="73"/>
    </location>
    <ligand>
        <name>NADP(+)</name>
        <dbReference type="ChEBI" id="CHEBI:58349"/>
    </ligand>
</feature>